<evidence type="ECO:0000256" key="2">
    <source>
        <dbReference type="ARBA" id="ARBA00004502"/>
    </source>
</evidence>
<dbReference type="GO" id="GO:0012511">
    <property type="term" value="C:monolayer-surrounded lipid storage body"/>
    <property type="evidence" value="ECO:0007669"/>
    <property type="project" value="InterPro"/>
</dbReference>
<comment type="subcellular location">
    <subcellularLocation>
        <location evidence="2">Lipid droplet</location>
    </subcellularLocation>
    <subcellularLocation>
        <location evidence="1">Membrane</location>
        <topology evidence="1">Multi-pass membrane protein</topology>
    </subcellularLocation>
</comment>
<evidence type="ECO:0000256" key="6">
    <source>
        <dbReference type="ARBA" id="ARBA00022989"/>
    </source>
</evidence>
<comment type="caution">
    <text evidence="9">The sequence shown here is derived from an EMBL/GenBank/DDBJ whole genome shotgun (WGS) entry which is preliminary data.</text>
</comment>
<organism evidence="9 10">
    <name type="scientific">Helianthus annuus</name>
    <name type="common">Common sunflower</name>
    <dbReference type="NCBI Taxonomy" id="4232"/>
    <lineage>
        <taxon>Eukaryota</taxon>
        <taxon>Viridiplantae</taxon>
        <taxon>Streptophyta</taxon>
        <taxon>Embryophyta</taxon>
        <taxon>Tracheophyta</taxon>
        <taxon>Spermatophyta</taxon>
        <taxon>Magnoliopsida</taxon>
        <taxon>eudicotyledons</taxon>
        <taxon>Gunneridae</taxon>
        <taxon>Pentapetalae</taxon>
        <taxon>asterids</taxon>
        <taxon>campanulids</taxon>
        <taxon>Asterales</taxon>
        <taxon>Asteraceae</taxon>
        <taxon>Asteroideae</taxon>
        <taxon>Heliantheae alliance</taxon>
        <taxon>Heliantheae</taxon>
        <taxon>Helianthus</taxon>
    </lineage>
</organism>
<keyword evidence="7 8" id="KW-0472">Membrane</keyword>
<reference evidence="9" key="1">
    <citation type="journal article" date="2017" name="Nature">
        <title>The sunflower genome provides insights into oil metabolism, flowering and Asterid evolution.</title>
        <authorList>
            <person name="Badouin H."/>
            <person name="Gouzy J."/>
            <person name="Grassa C.J."/>
            <person name="Murat F."/>
            <person name="Staton S.E."/>
            <person name="Cottret L."/>
            <person name="Lelandais-Briere C."/>
            <person name="Owens G.L."/>
            <person name="Carrere S."/>
            <person name="Mayjonade B."/>
            <person name="Legrand L."/>
            <person name="Gill N."/>
            <person name="Kane N.C."/>
            <person name="Bowers J.E."/>
            <person name="Hubner S."/>
            <person name="Bellec A."/>
            <person name="Berard A."/>
            <person name="Berges H."/>
            <person name="Blanchet N."/>
            <person name="Boniface M.C."/>
            <person name="Brunel D."/>
            <person name="Catrice O."/>
            <person name="Chaidir N."/>
            <person name="Claudel C."/>
            <person name="Donnadieu C."/>
            <person name="Faraut T."/>
            <person name="Fievet G."/>
            <person name="Helmstetter N."/>
            <person name="King M."/>
            <person name="Knapp S.J."/>
            <person name="Lai Z."/>
            <person name="Le Paslier M.C."/>
            <person name="Lippi Y."/>
            <person name="Lorenzon L."/>
            <person name="Mandel J.R."/>
            <person name="Marage G."/>
            <person name="Marchand G."/>
            <person name="Marquand E."/>
            <person name="Bret-Mestries E."/>
            <person name="Morien E."/>
            <person name="Nambeesan S."/>
            <person name="Nguyen T."/>
            <person name="Pegot-Espagnet P."/>
            <person name="Pouilly N."/>
            <person name="Raftis F."/>
            <person name="Sallet E."/>
            <person name="Schiex T."/>
            <person name="Thomas J."/>
            <person name="Vandecasteele C."/>
            <person name="Vares D."/>
            <person name="Vear F."/>
            <person name="Vautrin S."/>
            <person name="Crespi M."/>
            <person name="Mangin B."/>
            <person name="Burke J.M."/>
            <person name="Salse J."/>
            <person name="Munos S."/>
            <person name="Vincourt P."/>
            <person name="Rieseberg L.H."/>
            <person name="Langlade N.B."/>
        </authorList>
    </citation>
    <scope>NUCLEOTIDE SEQUENCE</scope>
    <source>
        <tissue evidence="9">Leaves</tissue>
    </source>
</reference>
<reference evidence="9" key="2">
    <citation type="submission" date="2020-06" db="EMBL/GenBank/DDBJ databases">
        <title>Helianthus annuus Genome sequencing and assembly Release 2.</title>
        <authorList>
            <person name="Gouzy J."/>
            <person name="Langlade N."/>
            <person name="Munos S."/>
        </authorList>
    </citation>
    <scope>NUCLEOTIDE SEQUENCE</scope>
    <source>
        <tissue evidence="9">Leaves</tissue>
    </source>
</reference>
<feature type="transmembrane region" description="Helical" evidence="8">
    <location>
        <begin position="91"/>
        <end position="119"/>
    </location>
</feature>
<protein>
    <submittedName>
        <fullName evidence="9">Oleosin</fullName>
    </submittedName>
</protein>
<evidence type="ECO:0000256" key="1">
    <source>
        <dbReference type="ARBA" id="ARBA00004141"/>
    </source>
</evidence>
<proteinExistence type="inferred from homology"/>
<dbReference type="Proteomes" id="UP000215914">
    <property type="component" value="Unassembled WGS sequence"/>
</dbReference>
<comment type="similarity">
    <text evidence="3">Belongs to the oleosin family.</text>
</comment>
<evidence type="ECO:0000256" key="4">
    <source>
        <dbReference type="ARBA" id="ARBA00022677"/>
    </source>
</evidence>
<dbReference type="PANTHER" id="PTHR33203:SF4">
    <property type="entry name" value="F27J15.22"/>
    <property type="match status" value="1"/>
</dbReference>
<dbReference type="EMBL" id="MNCJ02000331">
    <property type="protein sequence ID" value="KAF5758330.1"/>
    <property type="molecule type" value="Genomic_DNA"/>
</dbReference>
<evidence type="ECO:0000313" key="10">
    <source>
        <dbReference type="Proteomes" id="UP000215914"/>
    </source>
</evidence>
<evidence type="ECO:0000256" key="8">
    <source>
        <dbReference type="SAM" id="Phobius"/>
    </source>
</evidence>
<keyword evidence="10" id="KW-1185">Reference proteome</keyword>
<dbReference type="GO" id="GO:0009791">
    <property type="term" value="P:post-embryonic development"/>
    <property type="evidence" value="ECO:0007669"/>
    <property type="project" value="UniProtKB-ARBA"/>
</dbReference>
<evidence type="ECO:0000256" key="3">
    <source>
        <dbReference type="ARBA" id="ARBA00010858"/>
    </source>
</evidence>
<dbReference type="PANTHER" id="PTHR33203">
    <property type="entry name" value="OLEOSIN"/>
    <property type="match status" value="1"/>
</dbReference>
<accession>A0A9K3DNJ4</accession>
<keyword evidence="6 8" id="KW-1133">Transmembrane helix</keyword>
<dbReference type="GO" id="GO:0016020">
    <property type="term" value="C:membrane"/>
    <property type="evidence" value="ECO:0007669"/>
    <property type="project" value="UniProtKB-SubCell"/>
</dbReference>
<keyword evidence="5 8" id="KW-0812">Transmembrane</keyword>
<evidence type="ECO:0000313" key="9">
    <source>
        <dbReference type="EMBL" id="KAF5758330.1"/>
    </source>
</evidence>
<dbReference type="GO" id="GO:0048608">
    <property type="term" value="P:reproductive structure development"/>
    <property type="evidence" value="ECO:0007669"/>
    <property type="project" value="UniProtKB-ARBA"/>
</dbReference>
<evidence type="ECO:0000256" key="5">
    <source>
        <dbReference type="ARBA" id="ARBA00022692"/>
    </source>
</evidence>
<keyword evidence="4" id="KW-0551">Lipid droplet</keyword>
<dbReference type="Gramene" id="mRNA:HanXRQr2_Chr16g0728011">
    <property type="protein sequence ID" value="CDS:HanXRQr2_Chr16g0728011.1"/>
    <property type="gene ID" value="HanXRQr2_Chr16g0728011"/>
</dbReference>
<dbReference type="OrthoDB" id="2016943at2759"/>
<dbReference type="Pfam" id="PF01277">
    <property type="entry name" value="Oleosin"/>
    <property type="match status" value="1"/>
</dbReference>
<name>A0A9K3DNJ4_HELAN</name>
<sequence>MADRYKLTGQDPLAKQPKTIIISHGGSPIRKKRPARSPESTQLTGLMALLISTGILLVLSGATVTSAVISFIFFTPIIIITSPYWVPTGILLFFFVAMVLSVCGVGLAAAAVLVVQLLMTGGDGR</sequence>
<evidence type="ECO:0000256" key="7">
    <source>
        <dbReference type="ARBA" id="ARBA00023136"/>
    </source>
</evidence>
<feature type="transmembrane region" description="Helical" evidence="8">
    <location>
        <begin position="46"/>
        <end position="79"/>
    </location>
</feature>
<dbReference type="AlphaFoldDB" id="A0A9K3DNJ4"/>
<dbReference type="InterPro" id="IPR000136">
    <property type="entry name" value="Oleosin"/>
</dbReference>
<gene>
    <name evidence="9" type="ORF">HanXRQr2_Chr16g0728011</name>
</gene>